<name>A0ABQ0L062_MYCCL</name>
<accession>A0ABQ0L062</accession>
<gene>
    <name evidence="2" type="ORF">MCHLO_02087</name>
</gene>
<evidence type="ECO:0000256" key="1">
    <source>
        <dbReference type="SAM" id="MobiDB-lite"/>
    </source>
</evidence>
<reference evidence="2" key="1">
    <citation type="submission" date="2014-09" db="EMBL/GenBank/DDBJ databases">
        <title>Genome sequence of the luminous mushroom Mycena chlorophos for searching fungal bioluminescence genes.</title>
        <authorList>
            <person name="Tanaka Y."/>
            <person name="Kasuga D."/>
            <person name="Oba Y."/>
            <person name="Hase S."/>
            <person name="Sato K."/>
            <person name="Oba Y."/>
            <person name="Sakakibara Y."/>
        </authorList>
    </citation>
    <scope>NUCLEOTIDE SEQUENCE</scope>
</reference>
<feature type="compositionally biased region" description="Basic and acidic residues" evidence="1">
    <location>
        <begin position="36"/>
        <end position="45"/>
    </location>
</feature>
<evidence type="ECO:0000313" key="2">
    <source>
        <dbReference type="EMBL" id="GAT44463.1"/>
    </source>
</evidence>
<feature type="non-terminal residue" evidence="2">
    <location>
        <position position="1"/>
    </location>
</feature>
<evidence type="ECO:0000313" key="3">
    <source>
        <dbReference type="Proteomes" id="UP000815677"/>
    </source>
</evidence>
<sequence length="177" mass="19992">EHNADRHRLPEADLSNYSNLAHDERMSGNPNTGDEETAREADSSRQRSPSLVRRTHEERVQPVDPKPSQVVDRPAGSAITLAECQNIQRGINALLFAPLDRNRDVEPHALRALDAWFTRAAAALEFTVAGSTVPSDIGNLMRRVCHLKPEMLNDTQYHFRERAKRIFLKSQIMQASM</sequence>
<proteinExistence type="predicted"/>
<evidence type="ECO:0008006" key="4">
    <source>
        <dbReference type="Google" id="ProtNLM"/>
    </source>
</evidence>
<feature type="compositionally biased region" description="Basic and acidic residues" evidence="1">
    <location>
        <begin position="1"/>
        <end position="11"/>
    </location>
</feature>
<keyword evidence="3" id="KW-1185">Reference proteome</keyword>
<protein>
    <recommendedName>
        <fullName evidence="4">Ndc10 domain-containing protein</fullName>
    </recommendedName>
</protein>
<dbReference type="EMBL" id="DF839747">
    <property type="protein sequence ID" value="GAT44463.1"/>
    <property type="molecule type" value="Genomic_DNA"/>
</dbReference>
<organism evidence="2 3">
    <name type="scientific">Mycena chlorophos</name>
    <name type="common">Agaric fungus</name>
    <name type="synonym">Agaricus chlorophos</name>
    <dbReference type="NCBI Taxonomy" id="658473"/>
    <lineage>
        <taxon>Eukaryota</taxon>
        <taxon>Fungi</taxon>
        <taxon>Dikarya</taxon>
        <taxon>Basidiomycota</taxon>
        <taxon>Agaricomycotina</taxon>
        <taxon>Agaricomycetes</taxon>
        <taxon>Agaricomycetidae</taxon>
        <taxon>Agaricales</taxon>
        <taxon>Marasmiineae</taxon>
        <taxon>Mycenaceae</taxon>
        <taxon>Mycena</taxon>
    </lineage>
</organism>
<feature type="region of interest" description="Disordered" evidence="1">
    <location>
        <begin position="1"/>
        <end position="72"/>
    </location>
</feature>
<dbReference type="Proteomes" id="UP000815677">
    <property type="component" value="Unassembled WGS sequence"/>
</dbReference>